<dbReference type="PANTHER" id="PTHR24148:SF78">
    <property type="entry name" value="HETEROKARYON INCOMPATIBILITY DOMAIN-CONTAINING PROTEIN"/>
    <property type="match status" value="1"/>
</dbReference>
<evidence type="ECO:0000313" key="3">
    <source>
        <dbReference type="Proteomes" id="UP000250266"/>
    </source>
</evidence>
<dbReference type="InterPro" id="IPR010730">
    <property type="entry name" value="HET"/>
</dbReference>
<accession>A0A8E2JE52</accession>
<dbReference type="EMBL" id="KV745022">
    <property type="protein sequence ID" value="OCK79113.1"/>
    <property type="molecule type" value="Genomic_DNA"/>
</dbReference>
<name>A0A8E2JE52_9PEZI</name>
<sequence>MAVFEYSPIDLEGPAFRLVRILAADLFSDIQCELFEAWYTECNGGMPYEALSYTWGGTEKTAKISVNGSEMYITKNLYEALQHLRFPDRDRILWVDAICIDQNNNKERGHQVQQMSNIYREADRVTVWLGLGTLETDLVMDYMNQQHKNVVQVGGSLKHSDNQSRLKTGLERLLEHQWFTRIWVLQEIANARRASIVCGWKSVSTQTFAIVPPLLGVKASKQCRAVLDIMPGGSRNHSWWSKGRTLHTLLKRFRTSQATEQRDLIYALLNMSSDACGGKILVPDYTKELKKVVQETTSFLLGHGKSSGKTWNA</sequence>
<dbReference type="Pfam" id="PF06985">
    <property type="entry name" value="HET"/>
    <property type="match status" value="1"/>
</dbReference>
<evidence type="ECO:0000259" key="1">
    <source>
        <dbReference type="Pfam" id="PF06985"/>
    </source>
</evidence>
<dbReference type="Proteomes" id="UP000250266">
    <property type="component" value="Unassembled WGS sequence"/>
</dbReference>
<dbReference type="PANTHER" id="PTHR24148">
    <property type="entry name" value="ANKYRIN REPEAT DOMAIN-CONTAINING PROTEIN 39 HOMOLOG-RELATED"/>
    <property type="match status" value="1"/>
</dbReference>
<gene>
    <name evidence="2" type="ORF">K432DRAFT_435574</name>
</gene>
<reference evidence="2 3" key="1">
    <citation type="journal article" date="2016" name="Nat. Commun.">
        <title>Ectomycorrhizal ecology is imprinted in the genome of the dominant symbiotic fungus Cenococcum geophilum.</title>
        <authorList>
            <consortium name="DOE Joint Genome Institute"/>
            <person name="Peter M."/>
            <person name="Kohler A."/>
            <person name="Ohm R.A."/>
            <person name="Kuo A."/>
            <person name="Krutzmann J."/>
            <person name="Morin E."/>
            <person name="Arend M."/>
            <person name="Barry K.W."/>
            <person name="Binder M."/>
            <person name="Choi C."/>
            <person name="Clum A."/>
            <person name="Copeland A."/>
            <person name="Grisel N."/>
            <person name="Haridas S."/>
            <person name="Kipfer T."/>
            <person name="LaButti K."/>
            <person name="Lindquist E."/>
            <person name="Lipzen A."/>
            <person name="Maire R."/>
            <person name="Meier B."/>
            <person name="Mihaltcheva S."/>
            <person name="Molinier V."/>
            <person name="Murat C."/>
            <person name="Poggeler S."/>
            <person name="Quandt C.A."/>
            <person name="Sperisen C."/>
            <person name="Tritt A."/>
            <person name="Tisserant E."/>
            <person name="Crous P.W."/>
            <person name="Henrissat B."/>
            <person name="Nehls U."/>
            <person name="Egli S."/>
            <person name="Spatafora J.W."/>
            <person name="Grigoriev I.V."/>
            <person name="Martin F.M."/>
        </authorList>
    </citation>
    <scope>NUCLEOTIDE SEQUENCE [LARGE SCALE GENOMIC DNA]</scope>
    <source>
        <strain evidence="2 3">CBS 459.81</strain>
    </source>
</reference>
<organism evidence="2 3">
    <name type="scientific">Lepidopterella palustris CBS 459.81</name>
    <dbReference type="NCBI Taxonomy" id="1314670"/>
    <lineage>
        <taxon>Eukaryota</taxon>
        <taxon>Fungi</taxon>
        <taxon>Dikarya</taxon>
        <taxon>Ascomycota</taxon>
        <taxon>Pezizomycotina</taxon>
        <taxon>Dothideomycetes</taxon>
        <taxon>Pleosporomycetidae</taxon>
        <taxon>Mytilinidiales</taxon>
        <taxon>Argynnaceae</taxon>
        <taxon>Lepidopterella</taxon>
    </lineage>
</organism>
<evidence type="ECO:0000313" key="2">
    <source>
        <dbReference type="EMBL" id="OCK79113.1"/>
    </source>
</evidence>
<feature type="domain" description="Heterokaryon incompatibility" evidence="1">
    <location>
        <begin position="48"/>
        <end position="187"/>
    </location>
</feature>
<protein>
    <submittedName>
        <fullName evidence="2">HET-domain-containing protein</fullName>
    </submittedName>
</protein>
<dbReference type="AlphaFoldDB" id="A0A8E2JE52"/>
<keyword evidence="3" id="KW-1185">Reference proteome</keyword>
<proteinExistence type="predicted"/>
<dbReference type="InterPro" id="IPR052895">
    <property type="entry name" value="HetReg/Transcr_Mod"/>
</dbReference>
<dbReference type="OrthoDB" id="194358at2759"/>